<organism evidence="4">
    <name type="scientific">Drosophila sechellia</name>
    <name type="common">Fruit fly</name>
    <dbReference type="NCBI Taxonomy" id="7238"/>
    <lineage>
        <taxon>Eukaryota</taxon>
        <taxon>Metazoa</taxon>
        <taxon>Ecdysozoa</taxon>
        <taxon>Arthropoda</taxon>
        <taxon>Hexapoda</taxon>
        <taxon>Insecta</taxon>
        <taxon>Pterygota</taxon>
        <taxon>Neoptera</taxon>
        <taxon>Endopterygota</taxon>
        <taxon>Diptera</taxon>
        <taxon>Brachycera</taxon>
        <taxon>Muscomorpha</taxon>
        <taxon>Ephydroidea</taxon>
        <taxon>Drosophilidae</taxon>
        <taxon>Drosophila</taxon>
        <taxon>Sophophora</taxon>
    </lineage>
</organism>
<name>B4IG49_DROSE</name>
<reference evidence="3 4" key="1">
    <citation type="journal article" date="2007" name="Nature">
        <title>Evolution of genes and genomes on the Drosophila phylogeny.</title>
        <authorList>
            <consortium name="Drosophila 12 Genomes Consortium"/>
            <person name="Clark A.G."/>
            <person name="Eisen M.B."/>
            <person name="Smith D.R."/>
            <person name="Bergman C.M."/>
            <person name="Oliver B."/>
            <person name="Markow T.A."/>
            <person name="Kaufman T.C."/>
            <person name="Kellis M."/>
            <person name="Gelbart W."/>
            <person name="Iyer V.N."/>
            <person name="Pollard D.A."/>
            <person name="Sackton T.B."/>
            <person name="Larracuente A.M."/>
            <person name="Singh N.D."/>
            <person name="Abad J.P."/>
            <person name="Abt D.N."/>
            <person name="Adryan B."/>
            <person name="Aguade M."/>
            <person name="Akashi H."/>
            <person name="Anderson W.W."/>
            <person name="Aquadro C.F."/>
            <person name="Ardell D.H."/>
            <person name="Arguello R."/>
            <person name="Artieri C.G."/>
            <person name="Barbash D.A."/>
            <person name="Barker D."/>
            <person name="Barsanti P."/>
            <person name="Batterham P."/>
            <person name="Batzoglou S."/>
            <person name="Begun D."/>
            <person name="Bhutkar A."/>
            <person name="Blanco E."/>
            <person name="Bosak S.A."/>
            <person name="Bradley R.K."/>
            <person name="Brand A.D."/>
            <person name="Brent M.R."/>
            <person name="Brooks A.N."/>
            <person name="Brown R.H."/>
            <person name="Butlin R.K."/>
            <person name="Caggese C."/>
            <person name="Calvi B.R."/>
            <person name="Bernardo de Carvalho A."/>
            <person name="Caspi A."/>
            <person name="Castrezana S."/>
            <person name="Celniker S.E."/>
            <person name="Chang J.L."/>
            <person name="Chapple C."/>
            <person name="Chatterji S."/>
            <person name="Chinwalla A."/>
            <person name="Civetta A."/>
            <person name="Clifton S.W."/>
            <person name="Comeron J.M."/>
            <person name="Costello J.C."/>
            <person name="Coyne J.A."/>
            <person name="Daub J."/>
            <person name="David R.G."/>
            <person name="Delcher A.L."/>
            <person name="Delehaunty K."/>
            <person name="Do C.B."/>
            <person name="Ebling H."/>
            <person name="Edwards K."/>
            <person name="Eickbush T."/>
            <person name="Evans J.D."/>
            <person name="Filipski A."/>
            <person name="Findeiss S."/>
            <person name="Freyhult E."/>
            <person name="Fulton L."/>
            <person name="Fulton R."/>
            <person name="Garcia A.C."/>
            <person name="Gardiner A."/>
            <person name="Garfield D.A."/>
            <person name="Garvin B.E."/>
            <person name="Gibson G."/>
            <person name="Gilbert D."/>
            <person name="Gnerre S."/>
            <person name="Godfrey J."/>
            <person name="Good R."/>
            <person name="Gotea V."/>
            <person name="Gravely B."/>
            <person name="Greenberg A.J."/>
            <person name="Griffiths-Jones S."/>
            <person name="Gross S."/>
            <person name="Guigo R."/>
            <person name="Gustafson E.A."/>
            <person name="Haerty W."/>
            <person name="Hahn M.W."/>
            <person name="Halligan D.L."/>
            <person name="Halpern A.L."/>
            <person name="Halter G.M."/>
            <person name="Han M.V."/>
            <person name="Heger A."/>
            <person name="Hillier L."/>
            <person name="Hinrichs A.S."/>
            <person name="Holmes I."/>
            <person name="Hoskins R.A."/>
            <person name="Hubisz M.J."/>
            <person name="Hultmark D."/>
            <person name="Huntley M.A."/>
            <person name="Jaffe D.B."/>
            <person name="Jagadeeshan S."/>
            <person name="Jeck W.R."/>
            <person name="Johnson J."/>
            <person name="Jones C.D."/>
            <person name="Jordan W.C."/>
            <person name="Karpen G.H."/>
            <person name="Kataoka E."/>
            <person name="Keightley P.D."/>
            <person name="Kheradpour P."/>
            <person name="Kirkness E.F."/>
            <person name="Koerich L.B."/>
            <person name="Kristiansen K."/>
            <person name="Kudrna D."/>
            <person name="Kulathinal R.J."/>
            <person name="Kumar S."/>
            <person name="Kwok R."/>
            <person name="Lander E."/>
            <person name="Langley C.H."/>
            <person name="Lapoint R."/>
            <person name="Lazzaro B.P."/>
            <person name="Lee S.J."/>
            <person name="Levesque L."/>
            <person name="Li R."/>
            <person name="Lin C.F."/>
            <person name="Lin M.F."/>
            <person name="Lindblad-Toh K."/>
            <person name="Llopart A."/>
            <person name="Long M."/>
            <person name="Low L."/>
            <person name="Lozovsky E."/>
            <person name="Lu J."/>
            <person name="Luo M."/>
            <person name="Machado C.A."/>
            <person name="Makalowski W."/>
            <person name="Marzo M."/>
            <person name="Matsuda M."/>
            <person name="Matzkin L."/>
            <person name="McAllister B."/>
            <person name="McBride C.S."/>
            <person name="McKernan B."/>
            <person name="McKernan K."/>
            <person name="Mendez-Lago M."/>
            <person name="Minx P."/>
            <person name="Mollenhauer M.U."/>
            <person name="Montooth K."/>
            <person name="Mount S.M."/>
            <person name="Mu X."/>
            <person name="Myers E."/>
            <person name="Negre B."/>
            <person name="Newfeld S."/>
            <person name="Nielsen R."/>
            <person name="Noor M.A."/>
            <person name="O'Grady P."/>
            <person name="Pachter L."/>
            <person name="Papaceit M."/>
            <person name="Parisi M.J."/>
            <person name="Parisi M."/>
            <person name="Parts L."/>
            <person name="Pedersen J.S."/>
            <person name="Pesole G."/>
            <person name="Phillippy A.M."/>
            <person name="Ponting C.P."/>
            <person name="Pop M."/>
            <person name="Porcelli D."/>
            <person name="Powell J.R."/>
            <person name="Prohaska S."/>
            <person name="Pruitt K."/>
            <person name="Puig M."/>
            <person name="Quesneville H."/>
            <person name="Ram K.R."/>
            <person name="Rand D."/>
            <person name="Rasmussen M.D."/>
            <person name="Reed L.K."/>
            <person name="Reenan R."/>
            <person name="Reily A."/>
            <person name="Remington K.A."/>
            <person name="Rieger T.T."/>
            <person name="Ritchie M.G."/>
            <person name="Robin C."/>
            <person name="Rogers Y.H."/>
            <person name="Rohde C."/>
            <person name="Rozas J."/>
            <person name="Rubenfield M.J."/>
            <person name="Ruiz A."/>
            <person name="Russo S."/>
            <person name="Salzberg S.L."/>
            <person name="Sanchez-Gracia A."/>
            <person name="Saranga D.J."/>
            <person name="Sato H."/>
            <person name="Schaeffer S.W."/>
            <person name="Schatz M.C."/>
            <person name="Schlenke T."/>
            <person name="Schwartz R."/>
            <person name="Segarra C."/>
            <person name="Singh R.S."/>
            <person name="Sirot L."/>
            <person name="Sirota M."/>
            <person name="Sisneros N.B."/>
            <person name="Smith C.D."/>
            <person name="Smith T.F."/>
            <person name="Spieth J."/>
            <person name="Stage D.E."/>
            <person name="Stark A."/>
            <person name="Stephan W."/>
            <person name="Strausberg R.L."/>
            <person name="Strempel S."/>
            <person name="Sturgill D."/>
            <person name="Sutton G."/>
            <person name="Sutton G.G."/>
            <person name="Tao W."/>
            <person name="Teichmann S."/>
            <person name="Tobari Y.N."/>
            <person name="Tomimura Y."/>
            <person name="Tsolas J.M."/>
            <person name="Valente V.L."/>
            <person name="Venter E."/>
            <person name="Venter J.C."/>
            <person name="Vicario S."/>
            <person name="Vieira F.G."/>
            <person name="Vilella A.J."/>
            <person name="Villasante A."/>
            <person name="Walenz B."/>
            <person name="Wang J."/>
            <person name="Wasserman M."/>
            <person name="Watts T."/>
            <person name="Wilson D."/>
            <person name="Wilson R.K."/>
            <person name="Wing R.A."/>
            <person name="Wolfner M.F."/>
            <person name="Wong A."/>
            <person name="Wong G.K."/>
            <person name="Wu C.I."/>
            <person name="Wu G."/>
            <person name="Yamamoto D."/>
            <person name="Yang H.P."/>
            <person name="Yang S.P."/>
            <person name="Yorke J.A."/>
            <person name="Yoshida K."/>
            <person name="Zdobnov E."/>
            <person name="Zhang P."/>
            <person name="Zhang Y."/>
            <person name="Zimin A.V."/>
            <person name="Baldwin J."/>
            <person name="Abdouelleil A."/>
            <person name="Abdulkadir J."/>
            <person name="Abebe A."/>
            <person name="Abera B."/>
            <person name="Abreu J."/>
            <person name="Acer S.C."/>
            <person name="Aftuck L."/>
            <person name="Alexander A."/>
            <person name="An P."/>
            <person name="Anderson E."/>
            <person name="Anderson S."/>
            <person name="Arachi H."/>
            <person name="Azer M."/>
            <person name="Bachantsang P."/>
            <person name="Barry A."/>
            <person name="Bayul T."/>
            <person name="Berlin A."/>
            <person name="Bessette D."/>
            <person name="Bloom T."/>
            <person name="Blye J."/>
            <person name="Boguslavskiy L."/>
            <person name="Bonnet C."/>
            <person name="Boukhgalter B."/>
            <person name="Bourzgui I."/>
            <person name="Brown A."/>
            <person name="Cahill P."/>
            <person name="Channer S."/>
            <person name="Cheshatsang Y."/>
            <person name="Chuda L."/>
            <person name="Citroen M."/>
            <person name="Collymore A."/>
            <person name="Cooke P."/>
            <person name="Costello M."/>
            <person name="D'Aco K."/>
            <person name="Daza R."/>
            <person name="De Haan G."/>
            <person name="DeGray S."/>
            <person name="DeMaso C."/>
            <person name="Dhargay N."/>
            <person name="Dooley K."/>
            <person name="Dooley E."/>
            <person name="Doricent M."/>
            <person name="Dorje P."/>
            <person name="Dorjee K."/>
            <person name="Dupes A."/>
            <person name="Elong R."/>
            <person name="Falk J."/>
            <person name="Farina A."/>
            <person name="Faro S."/>
            <person name="Ferguson D."/>
            <person name="Fisher S."/>
            <person name="Foley C.D."/>
            <person name="Franke A."/>
            <person name="Friedrich D."/>
            <person name="Gadbois L."/>
            <person name="Gearin G."/>
            <person name="Gearin C.R."/>
            <person name="Giannoukos G."/>
            <person name="Goode T."/>
            <person name="Graham J."/>
            <person name="Grandbois E."/>
            <person name="Grewal S."/>
            <person name="Gyaltsen K."/>
            <person name="Hafez N."/>
            <person name="Hagos B."/>
            <person name="Hall J."/>
            <person name="Henson C."/>
            <person name="Hollinger A."/>
            <person name="Honan T."/>
            <person name="Huard M.D."/>
            <person name="Hughes L."/>
            <person name="Hurhula B."/>
            <person name="Husby M.E."/>
            <person name="Kamat A."/>
            <person name="Kanga B."/>
            <person name="Kashin S."/>
            <person name="Khazanovich D."/>
            <person name="Kisner P."/>
            <person name="Lance K."/>
            <person name="Lara M."/>
            <person name="Lee W."/>
            <person name="Lennon N."/>
            <person name="Letendre F."/>
            <person name="LeVine R."/>
            <person name="Lipovsky A."/>
            <person name="Liu X."/>
            <person name="Liu J."/>
            <person name="Liu S."/>
            <person name="Lokyitsang T."/>
            <person name="Lokyitsang Y."/>
            <person name="Lubonja R."/>
            <person name="Lui A."/>
            <person name="MacDonald P."/>
            <person name="Magnisalis V."/>
            <person name="Maru K."/>
            <person name="Matthews C."/>
            <person name="McCusker W."/>
            <person name="McDonough S."/>
            <person name="Mehta T."/>
            <person name="Meldrim J."/>
            <person name="Meneus L."/>
            <person name="Mihai O."/>
            <person name="Mihalev A."/>
            <person name="Mihova T."/>
            <person name="Mittelman R."/>
            <person name="Mlenga V."/>
            <person name="Montmayeur A."/>
            <person name="Mulrain L."/>
            <person name="Navidi A."/>
            <person name="Naylor J."/>
            <person name="Negash T."/>
            <person name="Nguyen T."/>
            <person name="Nguyen N."/>
            <person name="Nicol R."/>
            <person name="Norbu C."/>
            <person name="Norbu N."/>
            <person name="Novod N."/>
            <person name="O'Neill B."/>
            <person name="Osman S."/>
            <person name="Markiewicz E."/>
            <person name="Oyono O.L."/>
            <person name="Patti C."/>
            <person name="Phunkhang P."/>
            <person name="Pierre F."/>
            <person name="Priest M."/>
            <person name="Raghuraman S."/>
            <person name="Rege F."/>
            <person name="Reyes R."/>
            <person name="Rise C."/>
            <person name="Rogov P."/>
            <person name="Ross K."/>
            <person name="Ryan E."/>
            <person name="Settipalli S."/>
            <person name="Shea T."/>
            <person name="Sherpa N."/>
            <person name="Shi L."/>
            <person name="Shih D."/>
            <person name="Sparrow T."/>
            <person name="Spaulding J."/>
            <person name="Stalker J."/>
            <person name="Stange-Thomann N."/>
            <person name="Stavropoulos S."/>
            <person name="Stone C."/>
            <person name="Strader C."/>
            <person name="Tesfaye S."/>
            <person name="Thomson T."/>
            <person name="Thoulutsang Y."/>
            <person name="Thoulutsang D."/>
            <person name="Topham K."/>
            <person name="Topping I."/>
            <person name="Tsamla T."/>
            <person name="Vassiliev H."/>
            <person name="Vo A."/>
            <person name="Wangchuk T."/>
            <person name="Wangdi T."/>
            <person name="Weiand M."/>
            <person name="Wilkinson J."/>
            <person name="Wilson A."/>
            <person name="Yadav S."/>
            <person name="Young G."/>
            <person name="Yu Q."/>
            <person name="Zembek L."/>
            <person name="Zhong D."/>
            <person name="Zimmer A."/>
            <person name="Zwirko Z."/>
            <person name="Jaffe D.B."/>
            <person name="Alvarez P."/>
            <person name="Brockman W."/>
            <person name="Butler J."/>
            <person name="Chin C."/>
            <person name="Gnerre S."/>
            <person name="Grabherr M."/>
            <person name="Kleber M."/>
            <person name="Mauceli E."/>
            <person name="MacCallum I."/>
        </authorList>
    </citation>
    <scope>NUCLEOTIDE SEQUENCE [LARGE SCALE GENOMIC DNA]</scope>
    <source>
        <strain evidence="4">Rob3c / Tucson 14021-0248.25</strain>
    </source>
</reference>
<evidence type="ECO:0000259" key="2">
    <source>
        <dbReference type="Pfam" id="PF17745"/>
    </source>
</evidence>
<keyword evidence="4" id="KW-1185">Reference proteome</keyword>
<dbReference type="EMBL" id="CH480835">
    <property type="protein sequence ID" value="EDW48783.1"/>
    <property type="molecule type" value="Genomic_DNA"/>
</dbReference>
<evidence type="ECO:0000313" key="3">
    <source>
        <dbReference type="EMBL" id="EDW48783.1"/>
    </source>
</evidence>
<evidence type="ECO:0000256" key="1">
    <source>
        <dbReference type="SAM" id="MobiDB-lite"/>
    </source>
</evidence>
<dbReference type="STRING" id="7238.B4IG49"/>
<dbReference type="AlphaFoldDB" id="B4IG49"/>
<dbReference type="HOGENOM" id="CLU_1519458_0_0_1"/>
<accession>B4IG49</accession>
<feature type="region of interest" description="Disordered" evidence="1">
    <location>
        <begin position="1"/>
        <end position="39"/>
    </location>
</feature>
<dbReference type="KEGG" id="dse:6618439"/>
<sequence>MGKKETRASKPKADPDAEVSAKIGKKETRTSKPKVDPDAEGAAKMFKASALKKVFFMSQELLPKDADDGHLRLELFFHPGHGKEALFITHPDGRMMELVAFGGNPVAVGFVDSEVCPTARTSHDRAPWIPRSWLFIPSANIVPKEQCRWTTLPWRRPAPVVCLTRSSTQGTLNAWQM</sequence>
<dbReference type="Pfam" id="PF17745">
    <property type="entry name" value="Ydr279_N"/>
    <property type="match status" value="1"/>
</dbReference>
<feature type="compositionally biased region" description="Basic and acidic residues" evidence="1">
    <location>
        <begin position="24"/>
        <end position="37"/>
    </location>
</feature>
<dbReference type="InterPro" id="IPR041195">
    <property type="entry name" value="Rnh202_N"/>
</dbReference>
<dbReference type="Proteomes" id="UP000001292">
    <property type="component" value="Unassembled WGS sequence"/>
</dbReference>
<feature type="compositionally biased region" description="Basic and acidic residues" evidence="1">
    <location>
        <begin position="1"/>
        <end position="15"/>
    </location>
</feature>
<feature type="domain" description="Rnh202 triple barrel" evidence="2">
    <location>
        <begin position="61"/>
        <end position="140"/>
    </location>
</feature>
<gene>
    <name evidence="3" type="primary">Dsec\GM17626</name>
    <name evidence="3" type="ORF">Dsec_GM17626</name>
</gene>
<protein>
    <submittedName>
        <fullName evidence="3">GM17626</fullName>
    </submittedName>
</protein>
<dbReference type="PhylomeDB" id="B4IG49"/>
<proteinExistence type="predicted"/>
<evidence type="ECO:0000313" key="4">
    <source>
        <dbReference type="Proteomes" id="UP000001292"/>
    </source>
</evidence>